<dbReference type="Proteomes" id="UP001359485">
    <property type="component" value="Unassembled WGS sequence"/>
</dbReference>
<dbReference type="EMBL" id="JAWJWF010000045">
    <property type="protein sequence ID" value="KAK6627025.1"/>
    <property type="molecule type" value="Genomic_DNA"/>
</dbReference>
<proteinExistence type="predicted"/>
<feature type="region of interest" description="Disordered" evidence="1">
    <location>
        <begin position="1"/>
        <end position="54"/>
    </location>
</feature>
<keyword evidence="3" id="KW-1185">Reference proteome</keyword>
<organism evidence="2 3">
    <name type="scientific">Polyplax serrata</name>
    <name type="common">Common mouse louse</name>
    <dbReference type="NCBI Taxonomy" id="468196"/>
    <lineage>
        <taxon>Eukaryota</taxon>
        <taxon>Metazoa</taxon>
        <taxon>Ecdysozoa</taxon>
        <taxon>Arthropoda</taxon>
        <taxon>Hexapoda</taxon>
        <taxon>Insecta</taxon>
        <taxon>Pterygota</taxon>
        <taxon>Neoptera</taxon>
        <taxon>Paraneoptera</taxon>
        <taxon>Psocodea</taxon>
        <taxon>Troctomorpha</taxon>
        <taxon>Phthiraptera</taxon>
        <taxon>Anoplura</taxon>
        <taxon>Polyplacidae</taxon>
        <taxon>Polyplax</taxon>
    </lineage>
</organism>
<feature type="compositionally biased region" description="Basic and acidic residues" evidence="1">
    <location>
        <begin position="21"/>
        <end position="54"/>
    </location>
</feature>
<sequence length="106" mass="12071">MSQEKKKVENEPGSVGDEESDILRVEKRNERKKYDEDGKFIDEARSKAGKEENGGSVRCLREIVDGMVASTPRAEDNQNFIRKKTKTRGFSFSPSACRFTPTRPEE</sequence>
<gene>
    <name evidence="2" type="ORF">RUM44_009502</name>
</gene>
<accession>A0ABR1ASX4</accession>
<feature type="compositionally biased region" description="Basic and acidic residues" evidence="1">
    <location>
        <begin position="1"/>
        <end position="10"/>
    </location>
</feature>
<protein>
    <submittedName>
        <fullName evidence="2">Uncharacterized protein</fullName>
    </submittedName>
</protein>
<evidence type="ECO:0000256" key="1">
    <source>
        <dbReference type="SAM" id="MobiDB-lite"/>
    </source>
</evidence>
<evidence type="ECO:0000313" key="2">
    <source>
        <dbReference type="EMBL" id="KAK6627025.1"/>
    </source>
</evidence>
<reference evidence="2 3" key="1">
    <citation type="submission" date="2023-09" db="EMBL/GenBank/DDBJ databases">
        <title>Genomes of two closely related lineages of the louse Polyplax serrata with different host specificities.</title>
        <authorList>
            <person name="Martinu J."/>
            <person name="Tarabai H."/>
            <person name="Stefka J."/>
            <person name="Hypsa V."/>
        </authorList>
    </citation>
    <scope>NUCLEOTIDE SEQUENCE [LARGE SCALE GENOMIC DNA]</scope>
    <source>
        <strain evidence="2">98ZLc_SE</strain>
    </source>
</reference>
<name>A0ABR1ASX4_POLSC</name>
<feature type="region of interest" description="Disordered" evidence="1">
    <location>
        <begin position="85"/>
        <end position="106"/>
    </location>
</feature>
<evidence type="ECO:0000313" key="3">
    <source>
        <dbReference type="Proteomes" id="UP001359485"/>
    </source>
</evidence>
<comment type="caution">
    <text evidence="2">The sequence shown here is derived from an EMBL/GenBank/DDBJ whole genome shotgun (WGS) entry which is preliminary data.</text>
</comment>